<name>A0A177CDV9_9PLEO</name>
<accession>A0A177CDV9</accession>
<keyword evidence="2" id="KW-1185">Reference proteome</keyword>
<organism evidence="1 2">
    <name type="scientific">Paraphaeosphaeria sporulosa</name>
    <dbReference type="NCBI Taxonomy" id="1460663"/>
    <lineage>
        <taxon>Eukaryota</taxon>
        <taxon>Fungi</taxon>
        <taxon>Dikarya</taxon>
        <taxon>Ascomycota</taxon>
        <taxon>Pezizomycotina</taxon>
        <taxon>Dothideomycetes</taxon>
        <taxon>Pleosporomycetidae</taxon>
        <taxon>Pleosporales</taxon>
        <taxon>Massarineae</taxon>
        <taxon>Didymosphaeriaceae</taxon>
        <taxon>Paraphaeosphaeria</taxon>
    </lineage>
</organism>
<dbReference type="PANTHER" id="PTHR37017:SF11">
    <property type="entry name" value="ESTERASE_LIPASE_THIOESTERASE DOMAIN-CONTAINING PROTEIN"/>
    <property type="match status" value="1"/>
</dbReference>
<dbReference type="RefSeq" id="XP_018035312.1">
    <property type="nucleotide sequence ID" value="XM_018178688.1"/>
</dbReference>
<sequence>MPSGPIPFTLVTGSFTPPRVYDKCEILPNEKGYETSLITLPSVNDGSRSPPATTNDDSNCIHSTLLSILDGPSLSNVILAVHSYAGLQGTSAVQGLNKASRAEAGKTTAVPASCTLWRMSPKSANPSVAS</sequence>
<dbReference type="InParanoid" id="A0A177CDV9"/>
<protein>
    <recommendedName>
        <fullName evidence="3">AB hydrolase-1 domain-containing protein</fullName>
    </recommendedName>
</protein>
<evidence type="ECO:0000313" key="2">
    <source>
        <dbReference type="Proteomes" id="UP000077069"/>
    </source>
</evidence>
<gene>
    <name evidence="1" type="ORF">CC84DRAFT_1165302</name>
</gene>
<dbReference type="Proteomes" id="UP000077069">
    <property type="component" value="Unassembled WGS sequence"/>
</dbReference>
<reference evidence="1 2" key="1">
    <citation type="submission" date="2016-05" db="EMBL/GenBank/DDBJ databases">
        <title>Comparative analysis of secretome profiles of manganese(II)-oxidizing ascomycete fungi.</title>
        <authorList>
            <consortium name="DOE Joint Genome Institute"/>
            <person name="Zeiner C.A."/>
            <person name="Purvine S.O."/>
            <person name="Zink E.M."/>
            <person name="Wu S."/>
            <person name="Pasa-Tolic L."/>
            <person name="Chaput D.L."/>
            <person name="Haridas S."/>
            <person name="Grigoriev I.V."/>
            <person name="Santelli C.M."/>
            <person name="Hansel C.M."/>
        </authorList>
    </citation>
    <scope>NUCLEOTIDE SEQUENCE [LARGE SCALE GENOMIC DNA]</scope>
    <source>
        <strain evidence="1 2">AP3s5-JAC2a</strain>
    </source>
</reference>
<dbReference type="OrthoDB" id="1263307at2759"/>
<dbReference type="AlphaFoldDB" id="A0A177CDV9"/>
<evidence type="ECO:0008006" key="3">
    <source>
        <dbReference type="Google" id="ProtNLM"/>
    </source>
</evidence>
<dbReference type="EMBL" id="KV441553">
    <property type="protein sequence ID" value="OAG04947.1"/>
    <property type="molecule type" value="Genomic_DNA"/>
</dbReference>
<dbReference type="PANTHER" id="PTHR37017">
    <property type="entry name" value="AB HYDROLASE-1 DOMAIN-CONTAINING PROTEIN-RELATED"/>
    <property type="match status" value="1"/>
</dbReference>
<dbReference type="InterPro" id="IPR052897">
    <property type="entry name" value="Sec-Metab_Biosynth_Hydrolase"/>
</dbReference>
<proteinExistence type="predicted"/>
<evidence type="ECO:0000313" key="1">
    <source>
        <dbReference type="EMBL" id="OAG04947.1"/>
    </source>
</evidence>
<dbReference type="GeneID" id="28762174"/>